<keyword evidence="2" id="KW-0812">Transmembrane</keyword>
<feature type="transmembrane region" description="Helical" evidence="2">
    <location>
        <begin position="165"/>
        <end position="195"/>
    </location>
</feature>
<evidence type="ECO:0000313" key="4">
    <source>
        <dbReference type="Proteomes" id="UP000016933"/>
    </source>
</evidence>
<organism evidence="3 4">
    <name type="scientific">Dothistroma septosporum (strain NZE10 / CBS 128990)</name>
    <name type="common">Red band needle blight fungus</name>
    <name type="synonym">Mycosphaerella pini</name>
    <dbReference type="NCBI Taxonomy" id="675120"/>
    <lineage>
        <taxon>Eukaryota</taxon>
        <taxon>Fungi</taxon>
        <taxon>Dikarya</taxon>
        <taxon>Ascomycota</taxon>
        <taxon>Pezizomycotina</taxon>
        <taxon>Dothideomycetes</taxon>
        <taxon>Dothideomycetidae</taxon>
        <taxon>Mycosphaerellales</taxon>
        <taxon>Mycosphaerellaceae</taxon>
        <taxon>Dothistroma</taxon>
    </lineage>
</organism>
<proteinExistence type="predicted"/>
<dbReference type="AlphaFoldDB" id="M2YLW7"/>
<feature type="region of interest" description="Disordered" evidence="1">
    <location>
        <begin position="55"/>
        <end position="117"/>
    </location>
</feature>
<dbReference type="HOGENOM" id="CLU_1369130_0_0_1"/>
<accession>M2YLW7</accession>
<keyword evidence="2" id="KW-1133">Transmembrane helix</keyword>
<sequence>MTILQTMVPEATKAVRQACIGQVSRIVDLCRRNNEKFTDQAFDIVGDGHLVDEKRDTLHGLPTPDNSSWGQTSNNGDGWSKQLEKAETAGGATTHQQSVPDHKLRFSHKSRDNPGSARRLTDIFDQPLFAQNAPKSSLKPIFRPATSTGELLLQRSTMALDDCHWYLLFRAILLRVAGFLSLMAFLSTTSLLFVLRIIFR</sequence>
<dbReference type="Proteomes" id="UP000016933">
    <property type="component" value="Unassembled WGS sequence"/>
</dbReference>
<dbReference type="EMBL" id="KB446540">
    <property type="protein sequence ID" value="EME42880.1"/>
    <property type="molecule type" value="Genomic_DNA"/>
</dbReference>
<feature type="compositionally biased region" description="Basic and acidic residues" evidence="1">
    <location>
        <begin position="100"/>
        <end position="112"/>
    </location>
</feature>
<keyword evidence="4" id="KW-1185">Reference proteome</keyword>
<protein>
    <submittedName>
        <fullName evidence="3">Uncharacterized protein</fullName>
    </submittedName>
</protein>
<reference evidence="3 4" key="2">
    <citation type="journal article" date="2012" name="PLoS Pathog.">
        <title>Diverse lifestyles and strategies of plant pathogenesis encoded in the genomes of eighteen Dothideomycetes fungi.</title>
        <authorList>
            <person name="Ohm R.A."/>
            <person name="Feau N."/>
            <person name="Henrissat B."/>
            <person name="Schoch C.L."/>
            <person name="Horwitz B.A."/>
            <person name="Barry K.W."/>
            <person name="Condon B.J."/>
            <person name="Copeland A.C."/>
            <person name="Dhillon B."/>
            <person name="Glaser F."/>
            <person name="Hesse C.N."/>
            <person name="Kosti I."/>
            <person name="LaButti K."/>
            <person name="Lindquist E.A."/>
            <person name="Lucas S."/>
            <person name="Salamov A.A."/>
            <person name="Bradshaw R.E."/>
            <person name="Ciuffetti L."/>
            <person name="Hamelin R.C."/>
            <person name="Kema G.H.J."/>
            <person name="Lawrence C."/>
            <person name="Scott J.A."/>
            <person name="Spatafora J.W."/>
            <person name="Turgeon B.G."/>
            <person name="de Wit P.J.G.M."/>
            <person name="Zhong S."/>
            <person name="Goodwin S.B."/>
            <person name="Grigoriev I.V."/>
        </authorList>
    </citation>
    <scope>NUCLEOTIDE SEQUENCE [LARGE SCALE GENOMIC DNA]</scope>
    <source>
        <strain evidence="4">NZE10 / CBS 128990</strain>
    </source>
</reference>
<reference evidence="4" key="1">
    <citation type="journal article" date="2012" name="PLoS Genet.">
        <title>The genomes of the fungal plant pathogens Cladosporium fulvum and Dothistroma septosporum reveal adaptation to different hosts and lifestyles but also signatures of common ancestry.</title>
        <authorList>
            <person name="de Wit P.J.G.M."/>
            <person name="van der Burgt A."/>
            <person name="Oekmen B."/>
            <person name="Stergiopoulos I."/>
            <person name="Abd-Elsalam K.A."/>
            <person name="Aerts A.L."/>
            <person name="Bahkali A.H."/>
            <person name="Beenen H.G."/>
            <person name="Chettri P."/>
            <person name="Cox M.P."/>
            <person name="Datema E."/>
            <person name="de Vries R.P."/>
            <person name="Dhillon B."/>
            <person name="Ganley A.R."/>
            <person name="Griffiths S.A."/>
            <person name="Guo Y."/>
            <person name="Hamelin R.C."/>
            <person name="Henrissat B."/>
            <person name="Kabir M.S."/>
            <person name="Jashni M.K."/>
            <person name="Kema G."/>
            <person name="Klaubauf S."/>
            <person name="Lapidus A."/>
            <person name="Levasseur A."/>
            <person name="Lindquist E."/>
            <person name="Mehrabi R."/>
            <person name="Ohm R.A."/>
            <person name="Owen T.J."/>
            <person name="Salamov A."/>
            <person name="Schwelm A."/>
            <person name="Schijlen E."/>
            <person name="Sun H."/>
            <person name="van den Burg H.A."/>
            <person name="van Ham R.C.H.J."/>
            <person name="Zhang S."/>
            <person name="Goodwin S.B."/>
            <person name="Grigoriev I.V."/>
            <person name="Collemare J."/>
            <person name="Bradshaw R.E."/>
        </authorList>
    </citation>
    <scope>NUCLEOTIDE SEQUENCE [LARGE SCALE GENOMIC DNA]</scope>
    <source>
        <strain evidence="4">NZE10 / CBS 128990</strain>
    </source>
</reference>
<feature type="non-terminal residue" evidence="3">
    <location>
        <position position="200"/>
    </location>
</feature>
<gene>
    <name evidence="3" type="ORF">DOTSEDRAFT_72352</name>
</gene>
<feature type="compositionally biased region" description="Polar residues" evidence="1">
    <location>
        <begin position="64"/>
        <end position="77"/>
    </location>
</feature>
<evidence type="ECO:0000313" key="3">
    <source>
        <dbReference type="EMBL" id="EME42880.1"/>
    </source>
</evidence>
<evidence type="ECO:0000256" key="1">
    <source>
        <dbReference type="SAM" id="MobiDB-lite"/>
    </source>
</evidence>
<keyword evidence="2" id="KW-0472">Membrane</keyword>
<name>M2YLW7_DOTSN</name>
<evidence type="ECO:0000256" key="2">
    <source>
        <dbReference type="SAM" id="Phobius"/>
    </source>
</evidence>